<dbReference type="InterPro" id="IPR029058">
    <property type="entry name" value="AB_hydrolase_fold"/>
</dbReference>
<keyword evidence="2" id="KW-0443">Lipid metabolism</keyword>
<keyword evidence="6" id="KW-1185">Reference proteome</keyword>
<keyword evidence="2" id="KW-0442">Lipid degradation</keyword>
<dbReference type="STRING" id="669874.A0A1E4TYS1"/>
<name>A0A1E4TYS1_PACTA</name>
<feature type="region of interest" description="Disordered" evidence="3">
    <location>
        <begin position="10"/>
        <end position="29"/>
    </location>
</feature>
<gene>
    <name evidence="5" type="ORF">PACTADRAFT_48678</name>
</gene>
<reference evidence="6" key="1">
    <citation type="submission" date="2016-05" db="EMBL/GenBank/DDBJ databases">
        <title>Comparative genomics of biotechnologically important yeasts.</title>
        <authorList>
            <consortium name="DOE Joint Genome Institute"/>
            <person name="Riley R."/>
            <person name="Haridas S."/>
            <person name="Wolfe K.H."/>
            <person name="Lopes M.R."/>
            <person name="Hittinger C.T."/>
            <person name="Goker M."/>
            <person name="Salamov A."/>
            <person name="Wisecaver J."/>
            <person name="Long T.M."/>
            <person name="Aerts A.L."/>
            <person name="Barry K."/>
            <person name="Choi C."/>
            <person name="Clum A."/>
            <person name="Coughlan A.Y."/>
            <person name="Deshpande S."/>
            <person name="Douglass A.P."/>
            <person name="Hanson S.J."/>
            <person name="Klenk H.-P."/>
            <person name="Labutti K."/>
            <person name="Lapidus A."/>
            <person name="Lindquist E."/>
            <person name="Lipzen A."/>
            <person name="Meier-Kolthoff J.P."/>
            <person name="Ohm R.A."/>
            <person name="Otillar R.P."/>
            <person name="Pangilinan J."/>
            <person name="Peng Y."/>
            <person name="Rokas A."/>
            <person name="Rosa C.A."/>
            <person name="Scheuner C."/>
            <person name="Sibirny A.A."/>
            <person name="Slot J.C."/>
            <person name="Stielow J.B."/>
            <person name="Sun H."/>
            <person name="Kurtzman C.P."/>
            <person name="Blackwell M."/>
            <person name="Grigoriev I.V."/>
            <person name="Jeffries T.W."/>
        </authorList>
    </citation>
    <scope>NUCLEOTIDE SEQUENCE [LARGE SCALE GENOMIC DNA]</scope>
    <source>
        <strain evidence="6">NRRL Y-2460</strain>
    </source>
</reference>
<feature type="compositionally biased region" description="Polar residues" evidence="3">
    <location>
        <begin position="430"/>
        <end position="444"/>
    </location>
</feature>
<dbReference type="PANTHER" id="PTHR12482:SF62">
    <property type="entry name" value="LIPASE ROG1-RELATED"/>
    <property type="match status" value="1"/>
</dbReference>
<feature type="compositionally biased region" description="Basic residues" evidence="3">
    <location>
        <begin position="10"/>
        <end position="20"/>
    </location>
</feature>
<dbReference type="Gene3D" id="3.40.50.1820">
    <property type="entry name" value="alpha/beta hydrolase"/>
    <property type="match status" value="1"/>
</dbReference>
<evidence type="ECO:0000256" key="3">
    <source>
        <dbReference type="SAM" id="MobiDB-lite"/>
    </source>
</evidence>
<sequence>MVNCVNKLARKYHHKHHHSRKEPQDQSQMASSILYKNHKSVKIGEANRFIIEYTPSSDRLSPENTLPSSLFLKFKNLESLPLRAAYLLGPYILYVDIRTSDFDHNKKCFITADQPLFQPNLQAGQSFEAELSLHTIKSKYVWVVDVMSQLLFNTSTEVNFEILIGTDKKSLHDHEHHLLESKNFNPVELNVIYQDAIDLWNKPVPNMAKPAHLVMLTHGFYSNVGADMLYIKEAINKMAAKTGENVIVKGYNGNVCKTEKGIKYLGTRVAEYIVEEVYKNYPNINKISFIGHSLGGLIQTFAIAYITVTYPSFFEEVIPENFVTLASPLLGIANENPAYVKMALSVGIVGKTGQDLGLQGSHPLLLKLPTGPAHDILKRFKNRTLYANVLHDGIVPLRTSALLYLDWKGLTEVTNARKKDSQTNHDSKNIENGTNNNSAKSTEAASDGVSEIPETPYIQNSSGSPTEFFQDVSSKVLSPFQSILALCAPMAQPKPANRYKRFQTVTNKEEGEDANGEELASFDTNEDLKPIPKSSVIQSAARVLLPPLPPLKFIVDPSSRENVILHDRVYTEDDLPKNNLHNSNTTFLTTLVDPNIKFHLLEEKIARLWHKELSWRKVLVNLQPDAHNNITVRRRFANAYGWQVIDHMVENHFGYQKEENQDIARGNSIDFVTGSEKQPVEEQDLGWILKDDDRNDDDDNQKDNNNTEVNGNEIQELNNMMKEMYSRI</sequence>
<evidence type="ECO:0000313" key="5">
    <source>
        <dbReference type="EMBL" id="ODV96881.1"/>
    </source>
</evidence>
<comment type="similarity">
    <text evidence="1">Belongs to the putative lipase ROG1 family.</text>
</comment>
<evidence type="ECO:0000259" key="4">
    <source>
        <dbReference type="Pfam" id="PF05057"/>
    </source>
</evidence>
<feature type="compositionally biased region" description="Basic and acidic residues" evidence="3">
    <location>
        <begin position="417"/>
        <end position="429"/>
    </location>
</feature>
<dbReference type="InterPro" id="IPR044294">
    <property type="entry name" value="Lipase-like"/>
</dbReference>
<organism evidence="5 6">
    <name type="scientific">Pachysolen tannophilus NRRL Y-2460</name>
    <dbReference type="NCBI Taxonomy" id="669874"/>
    <lineage>
        <taxon>Eukaryota</taxon>
        <taxon>Fungi</taxon>
        <taxon>Dikarya</taxon>
        <taxon>Ascomycota</taxon>
        <taxon>Saccharomycotina</taxon>
        <taxon>Pichiomycetes</taxon>
        <taxon>Pachysolenaceae</taxon>
        <taxon>Pachysolen</taxon>
    </lineage>
</organism>
<dbReference type="GO" id="GO:0047372">
    <property type="term" value="F:monoacylglycerol lipase activity"/>
    <property type="evidence" value="ECO:0007669"/>
    <property type="project" value="TreeGrafter"/>
</dbReference>
<dbReference type="PIRSF" id="PIRSF005412">
    <property type="entry name" value="UCP005412_abhydr"/>
    <property type="match status" value="1"/>
</dbReference>
<protein>
    <recommendedName>
        <fullName evidence="4">DUF676 domain-containing protein</fullName>
    </recommendedName>
</protein>
<dbReference type="GO" id="GO:0016042">
    <property type="term" value="P:lipid catabolic process"/>
    <property type="evidence" value="ECO:0007669"/>
    <property type="project" value="UniProtKB-KW"/>
</dbReference>
<dbReference type="Pfam" id="PF05057">
    <property type="entry name" value="DUF676"/>
    <property type="match status" value="1"/>
</dbReference>
<dbReference type="InterPro" id="IPR007751">
    <property type="entry name" value="DUF676_lipase-like"/>
</dbReference>
<feature type="domain" description="DUF676" evidence="4">
    <location>
        <begin position="209"/>
        <end position="399"/>
    </location>
</feature>
<proteinExistence type="inferred from homology"/>
<dbReference type="InterPro" id="IPR016445">
    <property type="entry name" value="Rog1_fam"/>
</dbReference>
<dbReference type="Proteomes" id="UP000094236">
    <property type="component" value="Unassembled WGS sequence"/>
</dbReference>
<dbReference type="EMBL" id="KV454012">
    <property type="protein sequence ID" value="ODV96881.1"/>
    <property type="molecule type" value="Genomic_DNA"/>
</dbReference>
<feature type="region of interest" description="Disordered" evidence="3">
    <location>
        <begin position="417"/>
        <end position="464"/>
    </location>
</feature>
<dbReference type="OrthoDB" id="5368485at2759"/>
<evidence type="ECO:0000256" key="2">
    <source>
        <dbReference type="ARBA" id="ARBA00022963"/>
    </source>
</evidence>
<feature type="region of interest" description="Disordered" evidence="3">
    <location>
        <begin position="682"/>
        <end position="709"/>
    </location>
</feature>
<evidence type="ECO:0000256" key="1">
    <source>
        <dbReference type="ARBA" id="ARBA00007920"/>
    </source>
</evidence>
<accession>A0A1E4TYS1</accession>
<dbReference type="PANTHER" id="PTHR12482">
    <property type="entry name" value="LIPASE ROG1-RELATED-RELATED"/>
    <property type="match status" value="1"/>
</dbReference>
<dbReference type="AlphaFoldDB" id="A0A1E4TYS1"/>
<dbReference type="SUPFAM" id="SSF53474">
    <property type="entry name" value="alpha/beta-Hydrolases"/>
    <property type="match status" value="1"/>
</dbReference>
<evidence type="ECO:0000313" key="6">
    <source>
        <dbReference type="Proteomes" id="UP000094236"/>
    </source>
</evidence>